<dbReference type="AlphaFoldDB" id="A0AAE1IQ27"/>
<dbReference type="EMBL" id="JAWXYG010000016">
    <property type="protein sequence ID" value="KAK4253213.1"/>
    <property type="molecule type" value="Genomic_DNA"/>
</dbReference>
<feature type="compositionally biased region" description="Polar residues" evidence="1">
    <location>
        <begin position="1"/>
        <end position="10"/>
    </location>
</feature>
<sequence>MNNVQSGSTTSKKRVRGQDCTGLVKNLMEDIDLGDSSPKKSKKKDAEASPSNISAVHDGASPSPVQSKLSSNPQDPITISSPNDQKGATESSIVMKRLKDLCSMKAPTVNMGIEIVGAAYLLKLMNKSSSCDHKIDLAVKHAVEATKQLFHADQLRNNALQQLSKTQELFDELL</sequence>
<keyword evidence="3" id="KW-1185">Reference proteome</keyword>
<accession>A0AAE1IQ27</accession>
<evidence type="ECO:0000256" key="1">
    <source>
        <dbReference type="SAM" id="MobiDB-lite"/>
    </source>
</evidence>
<comment type="caution">
    <text evidence="2">The sequence shown here is derived from an EMBL/GenBank/DDBJ whole genome shotgun (WGS) entry which is preliminary data.</text>
</comment>
<feature type="region of interest" description="Disordered" evidence="1">
    <location>
        <begin position="1"/>
        <end position="90"/>
    </location>
</feature>
<evidence type="ECO:0000313" key="3">
    <source>
        <dbReference type="Proteomes" id="UP001293593"/>
    </source>
</evidence>
<organism evidence="2 3">
    <name type="scientific">Acacia crassicarpa</name>
    <name type="common">northern wattle</name>
    <dbReference type="NCBI Taxonomy" id="499986"/>
    <lineage>
        <taxon>Eukaryota</taxon>
        <taxon>Viridiplantae</taxon>
        <taxon>Streptophyta</taxon>
        <taxon>Embryophyta</taxon>
        <taxon>Tracheophyta</taxon>
        <taxon>Spermatophyta</taxon>
        <taxon>Magnoliopsida</taxon>
        <taxon>eudicotyledons</taxon>
        <taxon>Gunneridae</taxon>
        <taxon>Pentapetalae</taxon>
        <taxon>rosids</taxon>
        <taxon>fabids</taxon>
        <taxon>Fabales</taxon>
        <taxon>Fabaceae</taxon>
        <taxon>Caesalpinioideae</taxon>
        <taxon>mimosoid clade</taxon>
        <taxon>Acacieae</taxon>
        <taxon>Acacia</taxon>
    </lineage>
</organism>
<proteinExistence type="predicted"/>
<feature type="compositionally biased region" description="Polar residues" evidence="1">
    <location>
        <begin position="63"/>
        <end position="90"/>
    </location>
</feature>
<dbReference type="Proteomes" id="UP001293593">
    <property type="component" value="Unassembled WGS sequence"/>
</dbReference>
<name>A0AAE1IQ27_9FABA</name>
<protein>
    <submittedName>
        <fullName evidence="2">Uncharacterized protein</fullName>
    </submittedName>
</protein>
<evidence type="ECO:0000313" key="2">
    <source>
        <dbReference type="EMBL" id="KAK4253213.1"/>
    </source>
</evidence>
<reference evidence="2" key="1">
    <citation type="submission" date="2023-10" db="EMBL/GenBank/DDBJ databases">
        <title>Chromosome-level genome of the transformable northern wattle, Acacia crassicarpa.</title>
        <authorList>
            <person name="Massaro I."/>
            <person name="Sinha N.R."/>
            <person name="Poethig S."/>
            <person name="Leichty A.R."/>
        </authorList>
    </citation>
    <scope>NUCLEOTIDE SEQUENCE</scope>
    <source>
        <strain evidence="2">Acra3RX</strain>
        <tissue evidence="2">Leaf</tissue>
    </source>
</reference>
<gene>
    <name evidence="2" type="ORF">QN277_010544</name>
</gene>